<dbReference type="InterPro" id="IPR024344">
    <property type="entry name" value="MDMPI_metal-binding"/>
</dbReference>
<gene>
    <name evidence="2" type="ORF">MMOR_07200</name>
</gene>
<dbReference type="Gene3D" id="1.20.120.450">
    <property type="entry name" value="dinb family like domain"/>
    <property type="match status" value="1"/>
</dbReference>
<dbReference type="EMBL" id="AP022560">
    <property type="protein sequence ID" value="BBW99783.1"/>
    <property type="molecule type" value="Genomic_DNA"/>
</dbReference>
<dbReference type="Pfam" id="PF11716">
    <property type="entry name" value="MDMPI_N"/>
    <property type="match status" value="1"/>
</dbReference>
<accession>A0AAD1H832</accession>
<dbReference type="NCBIfam" id="TIGR03086">
    <property type="entry name" value="TIGR03086 family metal-binding protein"/>
    <property type="match status" value="1"/>
</dbReference>
<dbReference type="AlphaFoldDB" id="A0AAD1H832"/>
<sequence length="175" mass="18545">MLANVTDDQLTAPTPCEKLPVDDLVAHVGGLALAFTAAARKDFGPLTDTPPTFDDKLDDDWRTAYPKRLAELAAAFGDPAAWQGMSRAGGVDFPGEVAGMVALTEVVVHGWDLARATGQLYDIDAATAKAVLPHVEQIAAEEPVEGLFERAVPVADDAPVLDRIVAMTGRNPSWP</sequence>
<keyword evidence="3" id="KW-1185">Reference proteome</keyword>
<dbReference type="NCBIfam" id="TIGR03083">
    <property type="entry name" value="maleylpyruvate isomerase family mycothiol-dependent enzyme"/>
    <property type="match status" value="1"/>
</dbReference>
<name>A0AAD1H832_9MYCO</name>
<evidence type="ECO:0000259" key="1">
    <source>
        <dbReference type="Pfam" id="PF11716"/>
    </source>
</evidence>
<feature type="domain" description="Mycothiol-dependent maleylpyruvate isomerase metal-binding" evidence="1">
    <location>
        <begin position="2"/>
        <end position="114"/>
    </location>
</feature>
<dbReference type="InterPro" id="IPR017517">
    <property type="entry name" value="Maleyloyr_isom"/>
</dbReference>
<evidence type="ECO:0000313" key="2">
    <source>
        <dbReference type="EMBL" id="BBW99783.1"/>
    </source>
</evidence>
<proteinExistence type="predicted"/>
<dbReference type="KEGG" id="mmor:MMOR_07200"/>
<reference evidence="2 3" key="1">
    <citation type="journal article" date="2019" name="Emerg. Microbes Infect.">
        <title>Comprehensive subspecies identification of 175 nontuberculous mycobacteria species based on 7547 genomic profiles.</title>
        <authorList>
            <person name="Matsumoto Y."/>
            <person name="Kinjo T."/>
            <person name="Motooka D."/>
            <person name="Nabeya D."/>
            <person name="Jung N."/>
            <person name="Uechi K."/>
            <person name="Horii T."/>
            <person name="Iida T."/>
            <person name="Fujita J."/>
            <person name="Nakamura S."/>
        </authorList>
    </citation>
    <scope>NUCLEOTIDE SEQUENCE [LARGE SCALE GENOMIC DNA]</scope>
    <source>
        <strain evidence="2 3">JCM 6375</strain>
    </source>
</reference>
<protein>
    <submittedName>
        <fullName evidence="2">TIGR03086 family protein</fullName>
    </submittedName>
</protein>
<dbReference type="SUPFAM" id="SSF109854">
    <property type="entry name" value="DinB/YfiT-like putative metalloenzymes"/>
    <property type="match status" value="1"/>
</dbReference>
<dbReference type="Proteomes" id="UP000466681">
    <property type="component" value="Chromosome"/>
</dbReference>
<dbReference type="InterPro" id="IPR034660">
    <property type="entry name" value="DinB/YfiT-like"/>
</dbReference>
<dbReference type="InterPro" id="IPR017520">
    <property type="entry name" value="CHP03086"/>
</dbReference>
<organism evidence="2 3">
    <name type="scientific">Mycolicibacterium moriokaense</name>
    <dbReference type="NCBI Taxonomy" id="39691"/>
    <lineage>
        <taxon>Bacteria</taxon>
        <taxon>Bacillati</taxon>
        <taxon>Actinomycetota</taxon>
        <taxon>Actinomycetes</taxon>
        <taxon>Mycobacteriales</taxon>
        <taxon>Mycobacteriaceae</taxon>
        <taxon>Mycolicibacterium</taxon>
    </lineage>
</organism>
<dbReference type="GO" id="GO:0046872">
    <property type="term" value="F:metal ion binding"/>
    <property type="evidence" value="ECO:0007669"/>
    <property type="project" value="InterPro"/>
</dbReference>
<evidence type="ECO:0000313" key="3">
    <source>
        <dbReference type="Proteomes" id="UP000466681"/>
    </source>
</evidence>